<evidence type="ECO:0000313" key="2">
    <source>
        <dbReference type="Proteomes" id="UP000886520"/>
    </source>
</evidence>
<dbReference type="EMBL" id="JABFUD020000021">
    <property type="protein sequence ID" value="KAI5062973.1"/>
    <property type="molecule type" value="Genomic_DNA"/>
</dbReference>
<organism evidence="1 2">
    <name type="scientific">Adiantum capillus-veneris</name>
    <name type="common">Maidenhair fern</name>
    <dbReference type="NCBI Taxonomy" id="13818"/>
    <lineage>
        <taxon>Eukaryota</taxon>
        <taxon>Viridiplantae</taxon>
        <taxon>Streptophyta</taxon>
        <taxon>Embryophyta</taxon>
        <taxon>Tracheophyta</taxon>
        <taxon>Polypodiopsida</taxon>
        <taxon>Polypodiidae</taxon>
        <taxon>Polypodiales</taxon>
        <taxon>Pteridineae</taxon>
        <taxon>Pteridaceae</taxon>
        <taxon>Vittarioideae</taxon>
        <taxon>Adiantum</taxon>
    </lineage>
</organism>
<reference evidence="1" key="1">
    <citation type="submission" date="2021-01" db="EMBL/GenBank/DDBJ databases">
        <title>Adiantum capillus-veneris genome.</title>
        <authorList>
            <person name="Fang Y."/>
            <person name="Liao Q."/>
        </authorList>
    </citation>
    <scope>NUCLEOTIDE SEQUENCE</scope>
    <source>
        <strain evidence="1">H3</strain>
        <tissue evidence="1">Leaf</tissue>
    </source>
</reference>
<evidence type="ECO:0000313" key="1">
    <source>
        <dbReference type="EMBL" id="KAI5062973.1"/>
    </source>
</evidence>
<dbReference type="Proteomes" id="UP000886520">
    <property type="component" value="Chromosome 21"/>
</dbReference>
<sequence length="98" mass="10532">MGAGDLDSNPAPGSSSAEIKLHLSKGCLCAGESTVEPSSSLSRCPSSSAARDLMPRLQTPMELRCCTTQKRPKEVTYFLKPTIESQFSPALIKPWLCC</sequence>
<keyword evidence="2" id="KW-1185">Reference proteome</keyword>
<accession>A0A9D4U8J5</accession>
<dbReference type="AlphaFoldDB" id="A0A9D4U8J5"/>
<proteinExistence type="predicted"/>
<comment type="caution">
    <text evidence="1">The sequence shown here is derived from an EMBL/GenBank/DDBJ whole genome shotgun (WGS) entry which is preliminary data.</text>
</comment>
<gene>
    <name evidence="1" type="ORF">GOP47_0021520</name>
</gene>
<name>A0A9D4U8J5_ADICA</name>
<protein>
    <submittedName>
        <fullName evidence="1">Uncharacterized protein</fullName>
    </submittedName>
</protein>